<evidence type="ECO:0000313" key="1">
    <source>
        <dbReference type="EMBL" id="UYQ73981.1"/>
    </source>
</evidence>
<organism evidence="1 2">
    <name type="scientific">Pelagibacterium flavum</name>
    <dbReference type="NCBI Taxonomy" id="2984530"/>
    <lineage>
        <taxon>Bacteria</taxon>
        <taxon>Pseudomonadati</taxon>
        <taxon>Pseudomonadota</taxon>
        <taxon>Alphaproteobacteria</taxon>
        <taxon>Hyphomicrobiales</taxon>
        <taxon>Devosiaceae</taxon>
        <taxon>Pelagibacterium</taxon>
    </lineage>
</organism>
<dbReference type="EMBL" id="CP107716">
    <property type="protein sequence ID" value="UYQ73981.1"/>
    <property type="molecule type" value="Genomic_DNA"/>
</dbReference>
<reference evidence="1" key="1">
    <citation type="submission" date="2022-10" db="EMBL/GenBank/DDBJ databases">
        <title>YIM 151497 complete genome.</title>
        <authorList>
            <person name="Chen X."/>
        </authorList>
    </citation>
    <scope>NUCLEOTIDE SEQUENCE</scope>
    <source>
        <strain evidence="1">YIM 151497</strain>
    </source>
</reference>
<dbReference type="Proteomes" id="UP001163882">
    <property type="component" value="Chromosome"/>
</dbReference>
<protein>
    <submittedName>
        <fullName evidence="1">DUF4168 domain-containing protein</fullName>
    </submittedName>
</protein>
<accession>A0ABY6ITK2</accession>
<keyword evidence="2" id="KW-1185">Reference proteome</keyword>
<proteinExistence type="predicted"/>
<dbReference type="RefSeq" id="WP_264227529.1">
    <property type="nucleotide sequence ID" value="NZ_CP107716.1"/>
</dbReference>
<name>A0ABY6ITK2_9HYPH</name>
<evidence type="ECO:0000313" key="2">
    <source>
        <dbReference type="Proteomes" id="UP001163882"/>
    </source>
</evidence>
<gene>
    <name evidence="1" type="ORF">OF122_09550</name>
</gene>
<sequence length="53" mass="5446">MADFYPAVDTSAVESTEGITVDDYNAILTAAQADPAFAEEVGGAINAVVQPDN</sequence>